<dbReference type="PANTHER" id="PTHR47505">
    <property type="entry name" value="DNA UTILIZATION PROTEIN YHGH"/>
    <property type="match status" value="1"/>
</dbReference>
<dbReference type="RefSeq" id="WP_377494903.1">
    <property type="nucleotide sequence ID" value="NZ_JBHMDO010000022.1"/>
</dbReference>
<dbReference type="EMBL" id="JBHMDO010000022">
    <property type="protein sequence ID" value="MFB9327046.1"/>
    <property type="molecule type" value="Genomic_DNA"/>
</dbReference>
<dbReference type="Gene3D" id="3.40.50.2020">
    <property type="match status" value="1"/>
</dbReference>
<sequence length="298" mass="32248">MSAAGLVVRSLEALRGAVMNGCSGALAMLSPASQACPVCGHAFRSAGKASFAGLCPACTEAIPWIRGVTCPVCGRPERCGDCLRRTAASFVASRSAVRYDESVRSWLALYKYRGHEALLPVLGEMMAAAGLLFLAERRAIYAHFGYDALVPVPLSEERLAERGFNQAEQLASYVGGRLAIPVIEALRRTRNSGKQSFISRRERMKNTQGLFAAEESRLPELLRSRLARNANQSFAAFRARRRRQAASPAQSPLRLLLIDDVYTTGSTIDACAAALAGALRQLDPEARVEIYALTLARS</sequence>
<evidence type="ECO:0000313" key="1">
    <source>
        <dbReference type="EMBL" id="MFB9327046.1"/>
    </source>
</evidence>
<name>A0ABV5KPA4_9BACL</name>
<comment type="caution">
    <text evidence="1">The sequence shown here is derived from an EMBL/GenBank/DDBJ whole genome shotgun (WGS) entry which is preliminary data.</text>
</comment>
<reference evidence="1 2" key="1">
    <citation type="submission" date="2024-09" db="EMBL/GenBank/DDBJ databases">
        <authorList>
            <person name="Sun Q."/>
            <person name="Mori K."/>
        </authorList>
    </citation>
    <scope>NUCLEOTIDE SEQUENCE [LARGE SCALE GENOMIC DNA]</scope>
    <source>
        <strain evidence="1 2">TISTR 2452</strain>
    </source>
</reference>
<evidence type="ECO:0000313" key="2">
    <source>
        <dbReference type="Proteomes" id="UP001589747"/>
    </source>
</evidence>
<dbReference type="PANTHER" id="PTHR47505:SF1">
    <property type="entry name" value="DNA UTILIZATION PROTEIN YHGH"/>
    <property type="match status" value="1"/>
</dbReference>
<protein>
    <submittedName>
        <fullName evidence="1">ComF family protein</fullName>
    </submittedName>
</protein>
<dbReference type="InterPro" id="IPR051910">
    <property type="entry name" value="ComF/GntX_DNA_util-trans"/>
</dbReference>
<gene>
    <name evidence="1" type="ORF">ACFFSY_14045</name>
</gene>
<dbReference type="InterPro" id="IPR029057">
    <property type="entry name" value="PRTase-like"/>
</dbReference>
<organism evidence="1 2">
    <name type="scientific">Paenibacillus aurantiacus</name>
    <dbReference type="NCBI Taxonomy" id="1936118"/>
    <lineage>
        <taxon>Bacteria</taxon>
        <taxon>Bacillati</taxon>
        <taxon>Bacillota</taxon>
        <taxon>Bacilli</taxon>
        <taxon>Bacillales</taxon>
        <taxon>Paenibacillaceae</taxon>
        <taxon>Paenibacillus</taxon>
    </lineage>
</organism>
<dbReference type="SUPFAM" id="SSF53271">
    <property type="entry name" value="PRTase-like"/>
    <property type="match status" value="1"/>
</dbReference>
<proteinExistence type="predicted"/>
<keyword evidence="2" id="KW-1185">Reference proteome</keyword>
<dbReference type="Proteomes" id="UP001589747">
    <property type="component" value="Unassembled WGS sequence"/>
</dbReference>
<accession>A0ABV5KPA4</accession>